<dbReference type="GO" id="GO:0017108">
    <property type="term" value="F:5'-flap endonuclease activity"/>
    <property type="evidence" value="ECO:0007669"/>
    <property type="project" value="UniProtKB-UniRule"/>
</dbReference>
<dbReference type="PROSITE" id="PS00841">
    <property type="entry name" value="XPG_1"/>
    <property type="match status" value="1"/>
</dbReference>
<dbReference type="InterPro" id="IPR006084">
    <property type="entry name" value="XPG/Rad2"/>
</dbReference>
<proteinExistence type="inferred from homology"/>
<dbReference type="InterPro" id="IPR006085">
    <property type="entry name" value="XPG_DNA_repair_N"/>
</dbReference>
<dbReference type="AlphaFoldDB" id="A0A147JTH0"/>
<keyword evidence="9 12" id="KW-0234">DNA repair</keyword>
<keyword evidence="8 12" id="KW-0460">Magnesium</keyword>
<dbReference type="GO" id="GO:0008409">
    <property type="term" value="F:5'-3' exonuclease activity"/>
    <property type="evidence" value="ECO:0007669"/>
    <property type="project" value="UniProtKB-UniRule"/>
</dbReference>
<evidence type="ECO:0000256" key="11">
    <source>
        <dbReference type="ARBA" id="ARBA00065981"/>
    </source>
</evidence>
<dbReference type="SMART" id="SM00485">
    <property type="entry name" value="XPGN"/>
    <property type="match status" value="1"/>
</dbReference>
<evidence type="ECO:0000256" key="8">
    <source>
        <dbReference type="ARBA" id="ARBA00022842"/>
    </source>
</evidence>
<dbReference type="SUPFAM" id="SSF88723">
    <property type="entry name" value="PIN domain-like"/>
    <property type="match status" value="1"/>
</dbReference>
<dbReference type="InterPro" id="IPR006086">
    <property type="entry name" value="XPG-I_dom"/>
</dbReference>
<feature type="binding site" evidence="12">
    <location>
        <position position="175"/>
    </location>
    <ligand>
        <name>Mg(2+)</name>
        <dbReference type="ChEBI" id="CHEBI:18420"/>
        <label>2</label>
    </ligand>
</feature>
<comment type="caution">
    <text evidence="15">The sequence shown here is derived from an EMBL/GenBank/DDBJ whole genome shotgun (WGS) entry which is preliminary data.</text>
</comment>
<evidence type="ECO:0000256" key="7">
    <source>
        <dbReference type="ARBA" id="ARBA00022839"/>
    </source>
</evidence>
<dbReference type="PRINTS" id="PR00853">
    <property type="entry name" value="XPGRADSUPER"/>
</dbReference>
<evidence type="ECO:0000256" key="3">
    <source>
        <dbReference type="ARBA" id="ARBA00022723"/>
    </source>
</evidence>
<feature type="binding site" evidence="12">
    <location>
        <position position="152"/>
    </location>
    <ligand>
        <name>Mg(2+)</name>
        <dbReference type="ChEBI" id="CHEBI:18420"/>
        <label>1</label>
    </ligand>
</feature>
<dbReference type="InterPro" id="IPR036279">
    <property type="entry name" value="5-3_exonuclease_C_sf"/>
</dbReference>
<feature type="binding site" evidence="12">
    <location>
        <position position="80"/>
    </location>
    <ligand>
        <name>Mg(2+)</name>
        <dbReference type="ChEBI" id="CHEBI:18420"/>
        <label>1</label>
    </ligand>
</feature>
<comment type="cofactor">
    <cofactor evidence="12">
        <name>Mg(2+)</name>
        <dbReference type="ChEBI" id="CHEBI:18420"/>
    </cofactor>
    <text evidence="12">Binds 2 magnesium ions per subunit. They probably participate in the reaction catalyzed by the enzyme. May bind an additional third magnesium ion after substrate binding.</text>
</comment>
<keyword evidence="2 12" id="KW-0540">Nuclease</keyword>
<dbReference type="CDD" id="cd09867">
    <property type="entry name" value="PIN_FEN1"/>
    <property type="match status" value="1"/>
</dbReference>
<feature type="region of interest" description="N-domain" evidence="12">
    <location>
        <begin position="1"/>
        <end position="98"/>
    </location>
</feature>
<dbReference type="STRING" id="1776334.APZ16_01265"/>
<keyword evidence="3 12" id="KW-0479">Metal-binding</keyword>
<dbReference type="FunFam" id="3.40.50.1010:FF:000016">
    <property type="entry name" value="Flap endonuclease 1"/>
    <property type="match status" value="1"/>
</dbReference>
<feature type="binding site" evidence="12">
    <location>
        <position position="173"/>
    </location>
    <ligand>
        <name>Mg(2+)</name>
        <dbReference type="ChEBI" id="CHEBI:18420"/>
        <label>2</label>
    </ligand>
</feature>
<feature type="binding site" evidence="12">
    <location>
        <position position="27"/>
    </location>
    <ligand>
        <name>Mg(2+)</name>
        <dbReference type="ChEBI" id="CHEBI:18420"/>
        <label>1</label>
    </ligand>
</feature>
<dbReference type="GO" id="GO:0043137">
    <property type="term" value="P:DNA replication, removal of RNA primer"/>
    <property type="evidence" value="ECO:0007669"/>
    <property type="project" value="UniProtKB-UniRule"/>
</dbReference>
<keyword evidence="4 12" id="KW-0255">Endonuclease</keyword>
<evidence type="ECO:0000259" key="13">
    <source>
        <dbReference type="SMART" id="SM00484"/>
    </source>
</evidence>
<dbReference type="PANTHER" id="PTHR11081:SF9">
    <property type="entry name" value="FLAP ENDONUCLEASE 1"/>
    <property type="match status" value="1"/>
</dbReference>
<evidence type="ECO:0000256" key="2">
    <source>
        <dbReference type="ARBA" id="ARBA00022722"/>
    </source>
</evidence>
<comment type="caution">
    <text evidence="12">Lacks conserved residue(s) required for the propagation of feature annotation.</text>
</comment>
<dbReference type="SUPFAM" id="SSF47807">
    <property type="entry name" value="5' to 3' exonuclease, C-terminal subdomain"/>
    <property type="match status" value="1"/>
</dbReference>
<feature type="domain" description="XPG-I" evidence="13">
    <location>
        <begin position="140"/>
        <end position="221"/>
    </location>
</feature>
<dbReference type="InterPro" id="IPR019974">
    <property type="entry name" value="XPG_CS"/>
</dbReference>
<comment type="function">
    <text evidence="10">Structure-specific nuclease with 5'-flap endonuclease and 5'-3' exonuclease activities involved in DNA replication and repair. During DNA replication, cleaves the 5'-overhanging flap structure that is generated by displacement synthesis when DNA polymerase encounters the 5'-end of a downstream Okazaki fragment. Binds the unpaired 3'-DNA end and kinks the DNA to facilitate 5' cleavage specificity. Cleaves one nucleotide into the double-stranded DNA from the junction in flap DNA, leaving a nick for ligation. Also involved in the base excision repair (BER) pathway. Acts as a genome stabilization factor that prevents flaps from equilibrating into structures that lead to duplications and deletions. Also possesses 5'-3' exonuclease activity on nicked or gapped double-stranded DNA.</text>
</comment>
<feature type="binding site" evidence="12">
    <location>
        <position position="154"/>
    </location>
    <ligand>
        <name>Mg(2+)</name>
        <dbReference type="ChEBI" id="CHEBI:18420"/>
        <label>1</label>
    </ligand>
</feature>
<evidence type="ECO:0000256" key="12">
    <source>
        <dbReference type="HAMAP-Rule" id="MF_00614"/>
    </source>
</evidence>
<dbReference type="Pfam" id="PF00752">
    <property type="entry name" value="XPG_N"/>
    <property type="match status" value="1"/>
</dbReference>
<dbReference type="InterPro" id="IPR029060">
    <property type="entry name" value="PIN-like_dom_sf"/>
</dbReference>
<dbReference type="SMART" id="SM00279">
    <property type="entry name" value="HhH2"/>
    <property type="match status" value="1"/>
</dbReference>
<dbReference type="InterPro" id="IPR023426">
    <property type="entry name" value="Flap_endonuc"/>
</dbReference>
<feature type="region of interest" description="Interaction with PCNA" evidence="12">
    <location>
        <begin position="333"/>
        <end position="341"/>
    </location>
</feature>
<evidence type="ECO:0000256" key="6">
    <source>
        <dbReference type="ARBA" id="ARBA00022801"/>
    </source>
</evidence>
<evidence type="ECO:0000313" key="16">
    <source>
        <dbReference type="Proteomes" id="UP000074294"/>
    </source>
</evidence>
<dbReference type="Gene3D" id="3.40.50.1010">
    <property type="entry name" value="5'-nuclease"/>
    <property type="match status" value="1"/>
</dbReference>
<keyword evidence="1 12" id="KW-0235">DNA replication</keyword>
<evidence type="ECO:0000259" key="14">
    <source>
        <dbReference type="SMART" id="SM00485"/>
    </source>
</evidence>
<comment type="subunit">
    <text evidence="11 12">Interacts with PCNA. PCNA stimulates the nuclease activity without altering cleavage specificity.</text>
</comment>
<keyword evidence="6 12" id="KW-0378">Hydrolase</keyword>
<dbReference type="SMART" id="SM00484">
    <property type="entry name" value="XPGI"/>
    <property type="match status" value="1"/>
</dbReference>
<accession>A0A147JTH0</accession>
<evidence type="ECO:0000313" key="15">
    <source>
        <dbReference type="EMBL" id="KUO39805.1"/>
    </source>
</evidence>
<keyword evidence="7 12" id="KW-0269">Exonuclease</keyword>
<reference evidence="15 16" key="1">
    <citation type="journal article" date="2016" name="Nat. Microbiol.">
        <title>Genomic inference of the metabolism of cosmopolitan subsurface Archaea, Hadesarchaea.</title>
        <authorList>
            <person name="Baker B.J."/>
            <person name="Saw J.H."/>
            <person name="Lind A.E."/>
            <person name="Lazar C.S."/>
            <person name="Hinrichs K.-U."/>
            <person name="Teske A.P."/>
            <person name="Ettema T.J."/>
        </authorList>
    </citation>
    <scope>NUCLEOTIDE SEQUENCE [LARGE SCALE GENOMIC DNA]</scope>
</reference>
<protein>
    <recommendedName>
        <fullName evidence="12">Flap endonuclease 1</fullName>
        <shortName evidence="12">FEN-1</shortName>
        <ecNumber evidence="12">3.1.-.-</ecNumber>
    </recommendedName>
    <alternativeName>
        <fullName evidence="12">Flap structure-specific endonuclease 1</fullName>
    </alternativeName>
</protein>
<dbReference type="GO" id="GO:0006281">
    <property type="term" value="P:DNA repair"/>
    <property type="evidence" value="ECO:0007669"/>
    <property type="project" value="UniProtKB-UniRule"/>
</dbReference>
<comment type="similarity">
    <text evidence="12">Belongs to the XPG/RAD2 endonuclease family. FEN1 subfamily.</text>
</comment>
<evidence type="ECO:0000256" key="1">
    <source>
        <dbReference type="ARBA" id="ARBA00022705"/>
    </source>
</evidence>
<dbReference type="Proteomes" id="UP000074294">
    <property type="component" value="Unassembled WGS sequence"/>
</dbReference>
<dbReference type="GO" id="GO:0003677">
    <property type="term" value="F:DNA binding"/>
    <property type="evidence" value="ECO:0007669"/>
    <property type="project" value="UniProtKB-UniRule"/>
</dbReference>
<dbReference type="EC" id="3.1.-.-" evidence="12"/>
<dbReference type="PANTHER" id="PTHR11081">
    <property type="entry name" value="FLAP ENDONUCLEASE FAMILY MEMBER"/>
    <property type="match status" value="1"/>
</dbReference>
<feature type="binding site" evidence="12">
    <location>
        <position position="236"/>
    </location>
    <ligand>
        <name>Mg(2+)</name>
        <dbReference type="ChEBI" id="CHEBI:18420"/>
        <label>2</label>
    </ligand>
</feature>
<evidence type="ECO:0000256" key="10">
    <source>
        <dbReference type="ARBA" id="ARBA00024702"/>
    </source>
</evidence>
<evidence type="ECO:0000256" key="4">
    <source>
        <dbReference type="ARBA" id="ARBA00022759"/>
    </source>
</evidence>
<gene>
    <name evidence="12" type="primary">fen</name>
    <name evidence="15" type="ORF">APZ16_01265</name>
</gene>
<dbReference type="NCBIfam" id="TIGR03674">
    <property type="entry name" value="fen_arch"/>
    <property type="match status" value="1"/>
</dbReference>
<dbReference type="Pfam" id="PF00867">
    <property type="entry name" value="XPG_I"/>
    <property type="match status" value="1"/>
</dbReference>
<dbReference type="InterPro" id="IPR008918">
    <property type="entry name" value="HhH2"/>
</dbReference>
<dbReference type="CDD" id="cd09903">
    <property type="entry name" value="H3TH_FEN1-Arc"/>
    <property type="match status" value="1"/>
</dbReference>
<organism evidence="15 16">
    <name type="scientific">Hadarchaeum yellowstonense</name>
    <dbReference type="NCBI Taxonomy" id="1776334"/>
    <lineage>
        <taxon>Archaea</taxon>
        <taxon>Methanobacteriati</taxon>
        <taxon>Candidatus Hadarchaeota</taxon>
        <taxon>Candidatus Hadarchaeia</taxon>
        <taxon>Candidatus Hadarchaeales</taxon>
        <taxon>Candidatus Hadarchaeaceae</taxon>
        <taxon>Candidatus Hadarchaeum</taxon>
    </lineage>
</organism>
<feature type="domain" description="XPG N-terminal" evidence="14">
    <location>
        <begin position="1"/>
        <end position="101"/>
    </location>
</feature>
<keyword evidence="5 12" id="KW-0227">DNA damage</keyword>
<evidence type="ECO:0000256" key="5">
    <source>
        <dbReference type="ARBA" id="ARBA00022763"/>
    </source>
</evidence>
<name>A0A147JTH0_HADYE</name>
<dbReference type="HAMAP" id="MF_00614">
    <property type="entry name" value="Fen"/>
    <property type="match status" value="1"/>
</dbReference>
<dbReference type="EMBL" id="LQMQ01000055">
    <property type="protein sequence ID" value="KUO39805.1"/>
    <property type="molecule type" value="Genomic_DNA"/>
</dbReference>
<sequence length="342" mass="38519">MGVQLGDLVSREKLELESLSGKVIAIDALNSLYQFLSIIRQRDGELLRDSRGRITSHLSGIFYRTANFVEAGIRPVYVFDGKPPELKRLTVEQRQLARMEAEGEWKKALEEGRIQDARKFAQRAGRLDAAMIKQAQELLNRMGLPWVQAPGEGEAQAALMVQRGDAWAAASQDFDSLLFGAPRLVRNLAITGRRKLPGKDVYIDVYPELIELEKVLAELGITREQLVDIGILVGTDYNEGIKGIGPKKALELVKKYGSLVEIVKTDLGKKFEVDPLEVREIFLNPDVTSDYTLKWGEPDPEAIKKFLCEEYDFSEDRVQSGIDKLTKGKLERGQARLERWFG</sequence>
<dbReference type="FunFam" id="1.10.150.20:FF:000087">
    <property type="entry name" value="Flap endonuclease 1"/>
    <property type="match status" value="1"/>
</dbReference>
<dbReference type="GO" id="GO:0000287">
    <property type="term" value="F:magnesium ion binding"/>
    <property type="evidence" value="ECO:0007669"/>
    <property type="project" value="UniProtKB-UniRule"/>
</dbReference>
<dbReference type="InterPro" id="IPR019973">
    <property type="entry name" value="Flap_endonuc_arc"/>
</dbReference>
<dbReference type="Gene3D" id="1.10.150.20">
    <property type="entry name" value="5' to 3' exonuclease, C-terminal subdomain"/>
    <property type="match status" value="1"/>
</dbReference>
<comment type="function">
    <text evidence="12">Structure-specific nuclease with 5'-flap endonuclease and 5'-3' exonuclease activities involved in DNA replication and repair. During DNA replication, cleaves the 5'-overhanging flap structure that is generated by displacement synthesis when DNA polymerase encounters the 5'-end of a downstream Okazaki fragment. Binds the unpaired 3'-DNA end and kinks the DNA to facilitate 5' cleavage specificity. Cleaves one nucleotide into the double-stranded DNA from the junction in flap DNA, leaving a nick for ligation. Also involved in the base excision repair (BER) pathway. Acts as a genome stabilization factor that prevents flaps from equilibrating into structurs that lead to duplications and deletions. Also possesses 5'-3' exonuclease activity on nicked or gapped double-stranded DNA.</text>
</comment>
<evidence type="ECO:0000256" key="9">
    <source>
        <dbReference type="ARBA" id="ARBA00023204"/>
    </source>
</evidence>